<evidence type="ECO:0000256" key="6">
    <source>
        <dbReference type="PROSITE-ProRule" id="PRU00479"/>
    </source>
</evidence>
<dbReference type="GO" id="GO:0009986">
    <property type="term" value="C:cell surface"/>
    <property type="evidence" value="ECO:0007669"/>
    <property type="project" value="TreeGrafter"/>
</dbReference>
<dbReference type="GO" id="GO:0005576">
    <property type="term" value="C:extracellular region"/>
    <property type="evidence" value="ECO:0007669"/>
    <property type="project" value="UniProtKB-SubCell"/>
</dbReference>
<name>A0A913WP76_EXADI</name>
<comment type="similarity">
    <text evidence="2">Belongs to the seminal plasma protein family.</text>
</comment>
<dbReference type="CDD" id="cd00062">
    <property type="entry name" value="FN2"/>
    <property type="match status" value="1"/>
</dbReference>
<dbReference type="RefSeq" id="XP_020891990.1">
    <property type="nucleotide sequence ID" value="XM_021036331.2"/>
</dbReference>
<dbReference type="PANTHER" id="PTHR22918">
    <property type="entry name" value="SEMINAL PLASMA PROTEIN"/>
    <property type="match status" value="1"/>
</dbReference>
<evidence type="ECO:0000256" key="1">
    <source>
        <dbReference type="ARBA" id="ARBA00004613"/>
    </source>
</evidence>
<protein>
    <recommendedName>
        <fullName evidence="8">Fibronectin type-II domain-containing protein</fullName>
    </recommendedName>
</protein>
<comment type="subcellular location">
    <subcellularLocation>
        <location evidence="1">Secreted</location>
    </subcellularLocation>
</comment>
<keyword evidence="4" id="KW-0677">Repeat</keyword>
<dbReference type="Gene3D" id="2.10.10.10">
    <property type="entry name" value="Fibronectin, type II, collagen-binding"/>
    <property type="match status" value="1"/>
</dbReference>
<dbReference type="SUPFAM" id="SSF57440">
    <property type="entry name" value="Kringle-like"/>
    <property type="match status" value="1"/>
</dbReference>
<dbReference type="FunFam" id="2.10.10.10:FF:000003">
    <property type="entry name" value="binder of sperm protein homolog 1"/>
    <property type="match status" value="1"/>
</dbReference>
<dbReference type="PRINTS" id="PR00013">
    <property type="entry name" value="FNTYPEII"/>
</dbReference>
<proteinExistence type="inferred from homology"/>
<dbReference type="PROSITE" id="PS51092">
    <property type="entry name" value="FN2_2"/>
    <property type="match status" value="1"/>
</dbReference>
<evidence type="ECO:0000256" key="5">
    <source>
        <dbReference type="ARBA" id="ARBA00023157"/>
    </source>
</evidence>
<keyword evidence="7" id="KW-0732">Signal</keyword>
<evidence type="ECO:0000256" key="7">
    <source>
        <dbReference type="SAM" id="SignalP"/>
    </source>
</evidence>
<dbReference type="InterPro" id="IPR036943">
    <property type="entry name" value="FN_type2_sf"/>
</dbReference>
<comment type="caution">
    <text evidence="6">Lacks conserved residue(s) required for the propagation of feature annotation.</text>
</comment>
<dbReference type="KEGG" id="epa:110231319"/>
<dbReference type="Proteomes" id="UP000887567">
    <property type="component" value="Unplaced"/>
</dbReference>
<keyword evidence="10" id="KW-1185">Reference proteome</keyword>
<sequence>MKNLLLLLFFVGPATYRMVESSSGANCGVLTRSRSCCVFPFVYRGKQYFSCIKGRSSWCSITPNYDIDGKWDYCAGMEGKITLDDQGWVYANGRPMTRDNGRWNVIQ</sequence>
<dbReference type="SMART" id="SM00059">
    <property type="entry name" value="FN2"/>
    <property type="match status" value="1"/>
</dbReference>
<evidence type="ECO:0000313" key="10">
    <source>
        <dbReference type="Proteomes" id="UP000887567"/>
    </source>
</evidence>
<evidence type="ECO:0000256" key="3">
    <source>
        <dbReference type="ARBA" id="ARBA00022525"/>
    </source>
</evidence>
<dbReference type="InterPro" id="IPR000562">
    <property type="entry name" value="FN_type2_dom"/>
</dbReference>
<dbReference type="InterPro" id="IPR013806">
    <property type="entry name" value="Kringle-like"/>
</dbReference>
<dbReference type="OrthoDB" id="406838at2759"/>
<dbReference type="InterPro" id="IPR051666">
    <property type="entry name" value="SP_Capacitation_Regulator"/>
</dbReference>
<evidence type="ECO:0000259" key="8">
    <source>
        <dbReference type="PROSITE" id="PS51092"/>
    </source>
</evidence>
<feature type="signal peptide" evidence="7">
    <location>
        <begin position="1"/>
        <end position="16"/>
    </location>
</feature>
<dbReference type="GO" id="GO:0008201">
    <property type="term" value="F:heparin binding"/>
    <property type="evidence" value="ECO:0007669"/>
    <property type="project" value="TreeGrafter"/>
</dbReference>
<keyword evidence="5" id="KW-1015">Disulfide bond</keyword>
<feature type="chain" id="PRO_5036908034" description="Fibronectin type-II domain-containing protein" evidence="7">
    <location>
        <begin position="17"/>
        <end position="107"/>
    </location>
</feature>
<accession>A0A913WP76</accession>
<evidence type="ECO:0000313" key="9">
    <source>
        <dbReference type="EnsemblMetazoa" id="XP_020891990.1"/>
    </source>
</evidence>
<dbReference type="Pfam" id="PF00040">
    <property type="entry name" value="fn2"/>
    <property type="match status" value="1"/>
</dbReference>
<evidence type="ECO:0000256" key="2">
    <source>
        <dbReference type="ARBA" id="ARBA00010011"/>
    </source>
</evidence>
<evidence type="ECO:0000256" key="4">
    <source>
        <dbReference type="ARBA" id="ARBA00022737"/>
    </source>
</evidence>
<feature type="domain" description="Fibronectin type-II" evidence="8">
    <location>
        <begin position="32"/>
        <end position="76"/>
    </location>
</feature>
<dbReference type="GeneID" id="110231319"/>
<dbReference type="AlphaFoldDB" id="A0A913WP76"/>
<dbReference type="EnsemblMetazoa" id="XM_021036331.2">
    <property type="protein sequence ID" value="XP_020891990.1"/>
    <property type="gene ID" value="LOC110231319"/>
</dbReference>
<reference evidence="9" key="1">
    <citation type="submission" date="2022-11" db="UniProtKB">
        <authorList>
            <consortium name="EnsemblMetazoa"/>
        </authorList>
    </citation>
    <scope>IDENTIFICATION</scope>
</reference>
<dbReference type="PANTHER" id="PTHR22918:SF1">
    <property type="entry name" value="FIBRONECTIN TYPE-II DOMAIN-CONTAINING PROTEIN"/>
    <property type="match status" value="1"/>
</dbReference>
<organism evidence="9 10">
    <name type="scientific">Exaiptasia diaphana</name>
    <name type="common">Tropical sea anemone</name>
    <name type="synonym">Aiptasia pulchella</name>
    <dbReference type="NCBI Taxonomy" id="2652724"/>
    <lineage>
        <taxon>Eukaryota</taxon>
        <taxon>Metazoa</taxon>
        <taxon>Cnidaria</taxon>
        <taxon>Anthozoa</taxon>
        <taxon>Hexacorallia</taxon>
        <taxon>Actiniaria</taxon>
        <taxon>Aiptasiidae</taxon>
        <taxon>Exaiptasia</taxon>
    </lineage>
</organism>
<keyword evidence="3" id="KW-0964">Secreted</keyword>